<organism evidence="3 4">
    <name type="scientific">Anaerocolumna jejuensis DSM 15929</name>
    <dbReference type="NCBI Taxonomy" id="1121322"/>
    <lineage>
        <taxon>Bacteria</taxon>
        <taxon>Bacillati</taxon>
        <taxon>Bacillota</taxon>
        <taxon>Clostridia</taxon>
        <taxon>Lachnospirales</taxon>
        <taxon>Lachnospiraceae</taxon>
        <taxon>Anaerocolumna</taxon>
    </lineage>
</organism>
<dbReference type="Pfam" id="PF01408">
    <property type="entry name" value="GFO_IDH_MocA"/>
    <property type="match status" value="1"/>
</dbReference>
<dbReference type="SUPFAM" id="SSF55347">
    <property type="entry name" value="Glyceraldehyde-3-phosphate dehydrogenase-like, C-terminal domain"/>
    <property type="match status" value="1"/>
</dbReference>
<evidence type="ECO:0000259" key="1">
    <source>
        <dbReference type="Pfam" id="PF01408"/>
    </source>
</evidence>
<dbReference type="RefSeq" id="WP_073273243.1">
    <property type="nucleotide sequence ID" value="NZ_FRAC01000007.1"/>
</dbReference>
<dbReference type="InterPro" id="IPR052515">
    <property type="entry name" value="Gfo/Idh/MocA_Oxidoreductase"/>
</dbReference>
<dbReference type="InterPro" id="IPR055170">
    <property type="entry name" value="GFO_IDH_MocA-like_dom"/>
</dbReference>
<accession>A0A1M6M422</accession>
<dbReference type="Proteomes" id="UP000184386">
    <property type="component" value="Unassembled WGS sequence"/>
</dbReference>
<dbReference type="SUPFAM" id="SSF51735">
    <property type="entry name" value="NAD(P)-binding Rossmann-fold domains"/>
    <property type="match status" value="1"/>
</dbReference>
<dbReference type="PANTHER" id="PTHR43249">
    <property type="entry name" value="UDP-N-ACETYL-2-AMINO-2-DEOXY-D-GLUCURONATE OXIDASE"/>
    <property type="match status" value="1"/>
</dbReference>
<feature type="domain" description="Gfo/Idh/MocA-like oxidoreductase N-terminal" evidence="1">
    <location>
        <begin position="4"/>
        <end position="124"/>
    </location>
</feature>
<dbReference type="GO" id="GO:0000166">
    <property type="term" value="F:nucleotide binding"/>
    <property type="evidence" value="ECO:0007669"/>
    <property type="project" value="InterPro"/>
</dbReference>
<evidence type="ECO:0000259" key="2">
    <source>
        <dbReference type="Pfam" id="PF22725"/>
    </source>
</evidence>
<gene>
    <name evidence="3" type="ORF">SAMN02745136_00834</name>
</gene>
<dbReference type="STRING" id="1121322.SAMN02745136_00834"/>
<reference evidence="3 4" key="1">
    <citation type="submission" date="2016-11" db="EMBL/GenBank/DDBJ databases">
        <authorList>
            <person name="Jaros S."/>
            <person name="Januszkiewicz K."/>
            <person name="Wedrychowicz H."/>
        </authorList>
    </citation>
    <scope>NUCLEOTIDE SEQUENCE [LARGE SCALE GENOMIC DNA]</scope>
    <source>
        <strain evidence="3 4">DSM 15929</strain>
    </source>
</reference>
<evidence type="ECO:0000313" key="4">
    <source>
        <dbReference type="Proteomes" id="UP000184386"/>
    </source>
</evidence>
<dbReference type="AlphaFoldDB" id="A0A1M6M422"/>
<dbReference type="InterPro" id="IPR036291">
    <property type="entry name" value="NAD(P)-bd_dom_sf"/>
</dbReference>
<dbReference type="InterPro" id="IPR000683">
    <property type="entry name" value="Gfo/Idh/MocA-like_OxRdtase_N"/>
</dbReference>
<name>A0A1M6M422_9FIRM</name>
<dbReference type="Gene3D" id="3.40.50.720">
    <property type="entry name" value="NAD(P)-binding Rossmann-like Domain"/>
    <property type="match status" value="1"/>
</dbReference>
<sequence>MKEVRIGIIGIGNMGSAHAQSIKKGEIPGLRLTAVADRKESRREWAGTELGEEVEIFSEGEELIASGLCDAVLVATPHYQHPVLVISALRHGLHALCEKPAGVYTKQVREMNEEAEKHNLVFAMMFNQRTNPIYKKMQELVAGKSLGEIKRVNWIITDWYRTQAYYDSGDWRATWDGEGGGVLLNQCPHNLDLLQWICGMPKEVQAFCHNGKWHNIEVEDDVTAYFTLENGATGVFITSTGDAPGTNRFEITLEKGKLVSEEDKLTLYELAENEREYCFKATEGFKRPEGAYRELELTGENSQHKGVLKAFAGRILHGTPLIADGREGIRGLMLSNAMHLSSWLKQPVTLPVDEELFLDELNKRRKASGLKENVKEITFDTKGSYGSGNGN</sequence>
<feature type="domain" description="GFO/IDH/MocA-like oxidoreductase" evidence="2">
    <location>
        <begin position="134"/>
        <end position="258"/>
    </location>
</feature>
<dbReference type="PANTHER" id="PTHR43249:SF1">
    <property type="entry name" value="D-GLUCOSIDE 3-DEHYDROGENASE"/>
    <property type="match status" value="1"/>
</dbReference>
<keyword evidence="4" id="KW-1185">Reference proteome</keyword>
<proteinExistence type="predicted"/>
<dbReference type="Gene3D" id="3.30.360.10">
    <property type="entry name" value="Dihydrodipicolinate Reductase, domain 2"/>
    <property type="match status" value="1"/>
</dbReference>
<dbReference type="Pfam" id="PF22725">
    <property type="entry name" value="GFO_IDH_MocA_C3"/>
    <property type="match status" value="1"/>
</dbReference>
<dbReference type="EMBL" id="FRAC01000007">
    <property type="protein sequence ID" value="SHJ78187.1"/>
    <property type="molecule type" value="Genomic_DNA"/>
</dbReference>
<evidence type="ECO:0000313" key="3">
    <source>
        <dbReference type="EMBL" id="SHJ78187.1"/>
    </source>
</evidence>
<dbReference type="OrthoDB" id="9781966at2"/>
<protein>
    <submittedName>
        <fullName evidence="3">Predicted dehydrogenase</fullName>
    </submittedName>
</protein>